<dbReference type="Proteomes" id="UP001153555">
    <property type="component" value="Unassembled WGS sequence"/>
</dbReference>
<dbReference type="PANTHER" id="PTHR37610:SF38">
    <property type="entry name" value="RETROTRANSPOSON COPIA-LIKE N-TERMINAL DOMAIN-CONTAINING PROTEIN"/>
    <property type="match status" value="1"/>
</dbReference>
<keyword evidence="4" id="KW-1185">Reference proteome</keyword>
<evidence type="ECO:0000256" key="1">
    <source>
        <dbReference type="SAM" id="MobiDB-lite"/>
    </source>
</evidence>
<proteinExistence type="predicted"/>
<feature type="domain" description="Retroviral polymerase SH3-like" evidence="2">
    <location>
        <begin position="525"/>
        <end position="584"/>
    </location>
</feature>
<feature type="region of interest" description="Disordered" evidence="1">
    <location>
        <begin position="604"/>
        <end position="670"/>
    </location>
</feature>
<feature type="compositionally biased region" description="Polar residues" evidence="1">
    <location>
        <begin position="630"/>
        <end position="643"/>
    </location>
</feature>
<sequence>MATDENRALSTGNSSTDLSEKFDRFLQTLQQPTQTAIPQSITLNVKLNQHNFPIWSRLMKVAIGGRGKLRHLTGNPPPPSTDSPKYSKWEEHDLTICSWLLENMEPDVMLNYAEFPLAREIWNNLTLTFAQSRDGVQIFDLIVKANTIRRGTDSIEDFFSKLQRLWRDIEQRQINPMRCPEDVAIFNQLRSEQKLYQFLAGVGEEFATDRRELLNQEPLPAVETAYATIRRERDRRIVMGHNEPSPAEASEGAGSSRRSGGDKSKLWCTHCGRNRHTKETCFLLIGFPEGWDNRQRESQIREAAGSVHRKPTATMAVEAGCGSSAKPEEKGMVARAQMAAAAKKGKGCGFGVLGQGEFFSSIGLGQVLDQGELYGSGPDERTGLGDVGLVQSSYVDQGHIMSVGPGSSPCYLTQNAEKDPRWLIDSGATDTMTFDQRDFVSLSLSPNKLIQNANGGLSESQGTGEIDFSTDDIQSGKVIGSGTESNGLYYVDEVVRGGMVALSHGTVERQQWLWHRRLGHPSLGVFVHIPKIHRSKFDPCFLKCVFVGYGTHQKGYRCYHPSSRRLYTTLDCKFVETEFFNSTQLSDQGEIQTIGDPLSCFSVPSYEQPRPGDEDSPQPSLLDIPDENLTKVTSTSDLHTNNDAVVPTPSDQVQEEDGEAVVETIPDQEI</sequence>
<name>A0A9N7RRX4_STRHE</name>
<evidence type="ECO:0000313" key="4">
    <source>
        <dbReference type="Proteomes" id="UP001153555"/>
    </source>
</evidence>
<evidence type="ECO:0000313" key="3">
    <source>
        <dbReference type="EMBL" id="CAA0842195.1"/>
    </source>
</evidence>
<gene>
    <name evidence="3" type="ORF">SHERM_08059</name>
</gene>
<comment type="caution">
    <text evidence="3">The sequence shown here is derived from an EMBL/GenBank/DDBJ whole genome shotgun (WGS) entry which is preliminary data.</text>
</comment>
<feature type="compositionally biased region" description="Low complexity" evidence="1">
    <location>
        <begin position="243"/>
        <end position="258"/>
    </location>
</feature>
<accession>A0A9N7RRX4</accession>
<protein>
    <recommendedName>
        <fullName evidence="2">Retroviral polymerase SH3-like domain-containing protein</fullName>
    </recommendedName>
</protein>
<organism evidence="3 4">
    <name type="scientific">Striga hermonthica</name>
    <name type="common">Purple witchweed</name>
    <name type="synonym">Buchnera hermonthica</name>
    <dbReference type="NCBI Taxonomy" id="68872"/>
    <lineage>
        <taxon>Eukaryota</taxon>
        <taxon>Viridiplantae</taxon>
        <taxon>Streptophyta</taxon>
        <taxon>Embryophyta</taxon>
        <taxon>Tracheophyta</taxon>
        <taxon>Spermatophyta</taxon>
        <taxon>Magnoliopsida</taxon>
        <taxon>eudicotyledons</taxon>
        <taxon>Gunneridae</taxon>
        <taxon>Pentapetalae</taxon>
        <taxon>asterids</taxon>
        <taxon>lamiids</taxon>
        <taxon>Lamiales</taxon>
        <taxon>Orobanchaceae</taxon>
        <taxon>Buchnereae</taxon>
        <taxon>Striga</taxon>
    </lineage>
</organism>
<reference evidence="3" key="1">
    <citation type="submission" date="2019-12" db="EMBL/GenBank/DDBJ databases">
        <authorList>
            <person name="Scholes J."/>
        </authorList>
    </citation>
    <scope>NUCLEOTIDE SEQUENCE</scope>
</reference>
<dbReference type="PANTHER" id="PTHR37610">
    <property type="entry name" value="CCHC-TYPE DOMAIN-CONTAINING PROTEIN"/>
    <property type="match status" value="1"/>
</dbReference>
<dbReference type="Pfam" id="PF25597">
    <property type="entry name" value="SH3_retrovirus"/>
    <property type="match status" value="1"/>
</dbReference>
<feature type="compositionally biased region" description="Acidic residues" evidence="1">
    <location>
        <begin position="653"/>
        <end position="670"/>
    </location>
</feature>
<evidence type="ECO:0000259" key="2">
    <source>
        <dbReference type="Pfam" id="PF25597"/>
    </source>
</evidence>
<dbReference type="OrthoDB" id="1745136at2759"/>
<dbReference type="EMBL" id="CACSLK010034598">
    <property type="protein sequence ID" value="CAA0842195.1"/>
    <property type="molecule type" value="Genomic_DNA"/>
</dbReference>
<feature type="region of interest" description="Disordered" evidence="1">
    <location>
        <begin position="238"/>
        <end position="264"/>
    </location>
</feature>
<dbReference type="InterPro" id="IPR057670">
    <property type="entry name" value="SH3_retrovirus"/>
</dbReference>
<dbReference type="AlphaFoldDB" id="A0A9N7RRX4"/>